<reference evidence="2" key="1">
    <citation type="journal article" date="2019" name="Int. J. Syst. Evol. Microbiol.">
        <title>The Global Catalogue of Microorganisms (GCM) 10K type strain sequencing project: providing services to taxonomists for standard genome sequencing and annotation.</title>
        <authorList>
            <consortium name="The Broad Institute Genomics Platform"/>
            <consortium name="The Broad Institute Genome Sequencing Center for Infectious Disease"/>
            <person name="Wu L."/>
            <person name="Ma J."/>
        </authorList>
    </citation>
    <scope>NUCLEOTIDE SEQUENCE [LARGE SCALE GENOMIC DNA]</scope>
    <source>
        <strain evidence="2">CCM 8979</strain>
    </source>
</reference>
<sequence length="112" mass="12887">MLDIGLQEVPVGVFTRSLDHPPIRAWMVSVTEFSYEKEWLTVSHEYLGLPMGLNSQKTMLNLLKFGYQGLGFRVTTYRDEPLFRQYDVLRDDGLNAALLRLLGLLVKNKKGR</sequence>
<gene>
    <name evidence="1" type="ORF">ACFQ44_05880</name>
</gene>
<protein>
    <submittedName>
        <fullName evidence="1">Uncharacterized protein</fullName>
    </submittedName>
</protein>
<dbReference type="EMBL" id="JBHTOD010000004">
    <property type="protein sequence ID" value="MFD1455215.1"/>
    <property type="molecule type" value="Genomic_DNA"/>
</dbReference>
<keyword evidence="2" id="KW-1185">Reference proteome</keyword>
<evidence type="ECO:0000313" key="1">
    <source>
        <dbReference type="EMBL" id="MFD1455215.1"/>
    </source>
</evidence>
<comment type="caution">
    <text evidence="1">The sequence shown here is derived from an EMBL/GenBank/DDBJ whole genome shotgun (WGS) entry which is preliminary data.</text>
</comment>
<evidence type="ECO:0000313" key="2">
    <source>
        <dbReference type="Proteomes" id="UP001597189"/>
    </source>
</evidence>
<name>A0ABW4D390_9LACO</name>
<dbReference type="RefSeq" id="WP_203644472.1">
    <property type="nucleotide sequence ID" value="NZ_BOLN01000004.1"/>
</dbReference>
<organism evidence="1 2">
    <name type="scientific">Levilactobacillus lanxiensis</name>
    <dbReference type="NCBI Taxonomy" id="2799568"/>
    <lineage>
        <taxon>Bacteria</taxon>
        <taxon>Bacillati</taxon>
        <taxon>Bacillota</taxon>
        <taxon>Bacilli</taxon>
        <taxon>Lactobacillales</taxon>
        <taxon>Lactobacillaceae</taxon>
        <taxon>Levilactobacillus</taxon>
    </lineage>
</organism>
<dbReference type="Proteomes" id="UP001597189">
    <property type="component" value="Unassembled WGS sequence"/>
</dbReference>
<proteinExistence type="predicted"/>
<accession>A0ABW4D390</accession>